<dbReference type="Proteomes" id="UP001501371">
    <property type="component" value="Unassembled WGS sequence"/>
</dbReference>
<evidence type="ECO:0000256" key="1">
    <source>
        <dbReference type="SAM" id="MobiDB-lite"/>
    </source>
</evidence>
<keyword evidence="2" id="KW-0472">Membrane</keyword>
<dbReference type="EMBL" id="BAAAKV010000047">
    <property type="protein sequence ID" value="GAA1184817.1"/>
    <property type="molecule type" value="Genomic_DNA"/>
</dbReference>
<gene>
    <name evidence="3" type="ORF">GCM10009654_48030</name>
</gene>
<feature type="region of interest" description="Disordered" evidence="1">
    <location>
        <begin position="200"/>
        <end position="223"/>
    </location>
</feature>
<comment type="caution">
    <text evidence="3">The sequence shown here is derived from an EMBL/GenBank/DDBJ whole genome shotgun (WGS) entry which is preliminary data.</text>
</comment>
<evidence type="ECO:0008006" key="5">
    <source>
        <dbReference type="Google" id="ProtNLM"/>
    </source>
</evidence>
<feature type="transmembrane region" description="Helical" evidence="2">
    <location>
        <begin position="73"/>
        <end position="93"/>
    </location>
</feature>
<feature type="compositionally biased region" description="Low complexity" evidence="1">
    <location>
        <begin position="206"/>
        <end position="216"/>
    </location>
</feature>
<feature type="transmembrane region" description="Helical" evidence="2">
    <location>
        <begin position="26"/>
        <end position="52"/>
    </location>
</feature>
<feature type="transmembrane region" description="Helical" evidence="2">
    <location>
        <begin position="105"/>
        <end position="127"/>
    </location>
</feature>
<name>A0ABP4FJK5_9ACTN</name>
<evidence type="ECO:0000313" key="4">
    <source>
        <dbReference type="Proteomes" id="UP001501371"/>
    </source>
</evidence>
<feature type="transmembrane region" description="Helical" evidence="2">
    <location>
        <begin position="148"/>
        <end position="172"/>
    </location>
</feature>
<keyword evidence="2" id="KW-1133">Transmembrane helix</keyword>
<accession>A0ABP4FJK5</accession>
<evidence type="ECO:0000313" key="3">
    <source>
        <dbReference type="EMBL" id="GAA1184817.1"/>
    </source>
</evidence>
<dbReference type="RefSeq" id="WP_344280407.1">
    <property type="nucleotide sequence ID" value="NZ_BAAAKV010000047.1"/>
</dbReference>
<sequence length="223" mass="22475">MSAARAREPGELFGPRTALFADMLSVGLATAVTCLPLVTVPAALSTACAVLRGSVRDRPVTAGRYVALLRRRAWAADLAAGALLLAGALLFAADLALAEAGLPGARLFAVTAAVIGACAAVVGLRACARPESGAAGWRAALRCAARDAVSDVGGSLLVLLALATAALCAWMTPPLAFLAPGPLALALTAVDVRRSGPAASRARVKTSGTCETSETSETSRERV</sequence>
<evidence type="ECO:0000256" key="2">
    <source>
        <dbReference type="SAM" id="Phobius"/>
    </source>
</evidence>
<keyword evidence="2" id="KW-0812">Transmembrane</keyword>
<keyword evidence="4" id="KW-1185">Reference proteome</keyword>
<reference evidence="4" key="1">
    <citation type="journal article" date="2019" name="Int. J. Syst. Evol. Microbiol.">
        <title>The Global Catalogue of Microorganisms (GCM) 10K type strain sequencing project: providing services to taxonomists for standard genome sequencing and annotation.</title>
        <authorList>
            <consortium name="The Broad Institute Genomics Platform"/>
            <consortium name="The Broad Institute Genome Sequencing Center for Infectious Disease"/>
            <person name="Wu L."/>
            <person name="Ma J."/>
        </authorList>
    </citation>
    <scope>NUCLEOTIDE SEQUENCE [LARGE SCALE GENOMIC DNA]</scope>
    <source>
        <strain evidence="4">JCM 12696</strain>
    </source>
</reference>
<organism evidence="3 4">
    <name type="scientific">Streptomyces hebeiensis</name>
    <dbReference type="NCBI Taxonomy" id="229486"/>
    <lineage>
        <taxon>Bacteria</taxon>
        <taxon>Bacillati</taxon>
        <taxon>Actinomycetota</taxon>
        <taxon>Actinomycetes</taxon>
        <taxon>Kitasatosporales</taxon>
        <taxon>Streptomycetaceae</taxon>
        <taxon>Streptomyces</taxon>
    </lineage>
</organism>
<protein>
    <recommendedName>
        <fullName evidence="5">Integral membrane protein</fullName>
    </recommendedName>
</protein>
<proteinExistence type="predicted"/>